<organism evidence="4 5">
    <name type="scientific">Leptospira noguchii</name>
    <dbReference type="NCBI Taxonomy" id="28182"/>
    <lineage>
        <taxon>Bacteria</taxon>
        <taxon>Pseudomonadati</taxon>
        <taxon>Spirochaetota</taxon>
        <taxon>Spirochaetia</taxon>
        <taxon>Leptospirales</taxon>
        <taxon>Leptospiraceae</taxon>
        <taxon>Leptospira</taxon>
    </lineage>
</organism>
<name>M6VVH9_9LEPT</name>
<dbReference type="SUPFAM" id="SSF53383">
    <property type="entry name" value="PLP-dependent transferases"/>
    <property type="match status" value="1"/>
</dbReference>
<dbReference type="Proteomes" id="UP000012112">
    <property type="component" value="Unassembled WGS sequence"/>
</dbReference>
<comment type="similarity">
    <text evidence="2 3">Belongs to the DegT/DnrJ/EryC1 family.</text>
</comment>
<dbReference type="GO" id="GO:0030170">
    <property type="term" value="F:pyridoxal phosphate binding"/>
    <property type="evidence" value="ECO:0007669"/>
    <property type="project" value="TreeGrafter"/>
</dbReference>
<evidence type="ECO:0000256" key="1">
    <source>
        <dbReference type="ARBA" id="ARBA00022898"/>
    </source>
</evidence>
<reference evidence="4 5" key="1">
    <citation type="submission" date="2013-01" db="EMBL/GenBank/DDBJ databases">
        <authorList>
            <person name="Harkins D.M."/>
            <person name="Durkin A.S."/>
            <person name="Brinkac L.M."/>
            <person name="Haft D.H."/>
            <person name="Selengut J.D."/>
            <person name="Sanka R."/>
            <person name="DePew J."/>
            <person name="Purushe J."/>
            <person name="Matthias M.A."/>
            <person name="Vinetz J.M."/>
            <person name="Sutton G.G."/>
            <person name="Nierman W.C."/>
            <person name="Fouts D.E."/>
        </authorList>
    </citation>
    <scope>NUCLEOTIDE SEQUENCE [LARGE SCALE GENOMIC DNA]</scope>
    <source>
        <strain evidence="4 5">HAI1536</strain>
    </source>
</reference>
<sequence>MNRQFVIDLEFILKVLDEENKRIGGEYKRILNSLLESETGWVPSASVPILKLLFEREISSDGEILSNILKRLKIIKTPAYLNFEKNQSWRDLHFQILEWAAKILDAKILSLNPEFLKVSDIVISPEMAVNAESSKQISFVDLKAQYFGLNQEIDRAIDSVIHRTAFIGGSGNGHTKEFEEKFSDFLGIKHCISCANGTDSLEILLKSFGIGMGDEVIVPALSWISTSESVSNVGAKPVFVDIEENHYTIDCNLIEEKITTRTKAIIPVHLYGHPADMNRILELAGKYNLFVLEDCAQAHGAEYEGRLVGTIGHAGSFSFFPGKNLGAYGDAGCIVTQDDEIASKARMIANHGQKEKHNHILEGRNSRMDGIQASVLNVKLPRLKKWTDDRRKNSETYRQELQNQDLLLPKEAENVKHVYHLFVIRSKKRIQLQSALKKEGVETSIHYPTPLPFLTAYSQEGYLKDDFPVAVRCCEEILSLPMFPELSKPDIQYISNIIKKELS</sequence>
<dbReference type="Gene3D" id="3.90.1150.10">
    <property type="entry name" value="Aspartate Aminotransferase, domain 1"/>
    <property type="match status" value="1"/>
</dbReference>
<dbReference type="OrthoDB" id="9810913at2"/>
<evidence type="ECO:0000313" key="5">
    <source>
        <dbReference type="Proteomes" id="UP000012112"/>
    </source>
</evidence>
<keyword evidence="1 3" id="KW-0663">Pyridoxal phosphate</keyword>
<dbReference type="PANTHER" id="PTHR30244">
    <property type="entry name" value="TRANSAMINASE"/>
    <property type="match status" value="1"/>
</dbReference>
<proteinExistence type="inferred from homology"/>
<dbReference type="EMBL" id="AKWD02000043">
    <property type="protein sequence ID" value="EMO53543.1"/>
    <property type="molecule type" value="Genomic_DNA"/>
</dbReference>
<protein>
    <submittedName>
        <fullName evidence="4">Pleiotropic regulatory protein DegT family protein</fullName>
    </submittedName>
</protein>
<dbReference type="Pfam" id="PF01041">
    <property type="entry name" value="DegT_DnrJ_EryC1"/>
    <property type="match status" value="1"/>
</dbReference>
<dbReference type="InterPro" id="IPR015422">
    <property type="entry name" value="PyrdxlP-dep_Trfase_small"/>
</dbReference>
<dbReference type="RefSeq" id="WP_002178751.1">
    <property type="nucleotide sequence ID" value="NZ_AKWD02000043.1"/>
</dbReference>
<dbReference type="AlphaFoldDB" id="M6VVH9"/>
<evidence type="ECO:0000256" key="2">
    <source>
        <dbReference type="ARBA" id="ARBA00037999"/>
    </source>
</evidence>
<dbReference type="PANTHER" id="PTHR30244:SF36">
    <property type="entry name" value="3-OXO-GLUCOSE-6-PHOSPHATE:GLUTAMATE AMINOTRANSFERASE"/>
    <property type="match status" value="1"/>
</dbReference>
<dbReference type="InterPro" id="IPR000653">
    <property type="entry name" value="DegT/StrS_aminotransferase"/>
</dbReference>
<dbReference type="CDD" id="cd00616">
    <property type="entry name" value="AHBA_syn"/>
    <property type="match status" value="1"/>
</dbReference>
<dbReference type="Gene3D" id="3.40.640.10">
    <property type="entry name" value="Type I PLP-dependent aspartate aminotransferase-like (Major domain)"/>
    <property type="match status" value="1"/>
</dbReference>
<evidence type="ECO:0000313" key="4">
    <source>
        <dbReference type="EMBL" id="EMO53543.1"/>
    </source>
</evidence>
<dbReference type="InterPro" id="IPR015424">
    <property type="entry name" value="PyrdxlP-dep_Trfase"/>
</dbReference>
<evidence type="ECO:0000256" key="3">
    <source>
        <dbReference type="RuleBase" id="RU004508"/>
    </source>
</evidence>
<comment type="caution">
    <text evidence="4">The sequence shown here is derived from an EMBL/GenBank/DDBJ whole genome shotgun (WGS) entry which is preliminary data.</text>
</comment>
<dbReference type="GO" id="GO:0008483">
    <property type="term" value="F:transaminase activity"/>
    <property type="evidence" value="ECO:0007669"/>
    <property type="project" value="TreeGrafter"/>
</dbReference>
<gene>
    <name evidence="4" type="ORF">LEP1GSC172_1805</name>
</gene>
<accession>M6VVH9</accession>
<dbReference type="GO" id="GO:0000271">
    <property type="term" value="P:polysaccharide biosynthetic process"/>
    <property type="evidence" value="ECO:0007669"/>
    <property type="project" value="TreeGrafter"/>
</dbReference>
<dbReference type="InterPro" id="IPR015421">
    <property type="entry name" value="PyrdxlP-dep_Trfase_major"/>
</dbReference>